<evidence type="ECO:0000313" key="3">
    <source>
        <dbReference type="EMBL" id="EOT47791.1"/>
    </source>
</evidence>
<sequence length="55" mass="6408">KEKIPKEVVQFLDAGDVAFDPENAPQFDCEKCGGEMYPEYYKNVLGYEFRISDRQ</sequence>
<keyword evidence="4" id="KW-1185">Reference proteome</keyword>
<feature type="non-terminal residue" evidence="3">
    <location>
        <position position="1"/>
    </location>
</feature>
<proteinExistence type="predicted"/>
<comment type="caution">
    <text evidence="3">The sequence shown here is derived from an EMBL/GenBank/DDBJ whole genome shotgun (WGS) entry which is preliminary data.</text>
</comment>
<reference evidence="3 4" key="1">
    <citation type="submission" date="2013-03" db="EMBL/GenBank/DDBJ databases">
        <title>The Genome Sequence of Enterococcus avium ATCC_14025 (Illumina only assembly).</title>
        <authorList>
            <consortium name="The Broad Institute Genomics Platform"/>
            <consortium name="The Broad Institute Genome Sequencing Center for Infectious Disease"/>
            <person name="Earl A."/>
            <person name="Russ C."/>
            <person name="Gilmore M."/>
            <person name="Surin D."/>
            <person name="Walker B."/>
            <person name="Young S."/>
            <person name="Zeng Q."/>
            <person name="Gargeya S."/>
            <person name="Fitzgerald M."/>
            <person name="Haas B."/>
            <person name="Abouelleil A."/>
            <person name="Allen A.W."/>
            <person name="Alvarado L."/>
            <person name="Arachchi H.M."/>
            <person name="Berlin A.M."/>
            <person name="Chapman S.B."/>
            <person name="Gainer-Dewar J."/>
            <person name="Goldberg J."/>
            <person name="Griggs A."/>
            <person name="Gujja S."/>
            <person name="Hansen M."/>
            <person name="Howarth C."/>
            <person name="Imamovic A."/>
            <person name="Ireland A."/>
            <person name="Larimer J."/>
            <person name="McCowan C."/>
            <person name="Murphy C."/>
            <person name="Pearson M."/>
            <person name="Poon T.W."/>
            <person name="Priest M."/>
            <person name="Roberts A."/>
            <person name="Saif S."/>
            <person name="Shea T."/>
            <person name="Sisk P."/>
            <person name="Sykes S."/>
            <person name="Wortman J."/>
            <person name="Nusbaum C."/>
            <person name="Birren B."/>
        </authorList>
    </citation>
    <scope>NUCLEOTIDE SEQUENCE [LARGE SCALE GENOMIC DNA]</scope>
    <source>
        <strain evidence="3 4">ATCC 14025</strain>
    </source>
</reference>
<gene>
    <name evidence="3" type="ORF">OMU_01502</name>
    <name evidence="2" type="ORF">OMU_01858</name>
    <name evidence="1" type="ORF">OMU_02497</name>
</gene>
<organism evidence="3 4">
    <name type="scientific">Enterococcus avium ATCC 14025</name>
    <dbReference type="NCBI Taxonomy" id="1140002"/>
    <lineage>
        <taxon>Bacteria</taxon>
        <taxon>Bacillati</taxon>
        <taxon>Bacillota</taxon>
        <taxon>Bacilli</taxon>
        <taxon>Lactobacillales</taxon>
        <taxon>Enterococcaceae</taxon>
        <taxon>Enterococcus</taxon>
    </lineage>
</organism>
<name>A0ABN0L1J4_ENTAV</name>
<dbReference type="Proteomes" id="UP000014104">
    <property type="component" value="Unassembled WGS sequence"/>
</dbReference>
<dbReference type="EMBL" id="AHYV01000025">
    <property type="protein sequence ID" value="EOT44981.1"/>
    <property type="molecule type" value="Genomic_DNA"/>
</dbReference>
<protein>
    <submittedName>
        <fullName evidence="3">Uncharacterized protein</fullName>
    </submittedName>
</protein>
<evidence type="ECO:0000313" key="4">
    <source>
        <dbReference type="Proteomes" id="UP000014104"/>
    </source>
</evidence>
<dbReference type="EMBL" id="AHYV01000012">
    <property type="protein sequence ID" value="EOT47791.1"/>
    <property type="molecule type" value="Genomic_DNA"/>
</dbReference>
<evidence type="ECO:0000313" key="2">
    <source>
        <dbReference type="EMBL" id="EOT47235.1"/>
    </source>
</evidence>
<evidence type="ECO:0000313" key="1">
    <source>
        <dbReference type="EMBL" id="EOT44981.1"/>
    </source>
</evidence>
<dbReference type="EMBL" id="AHYV01000014">
    <property type="protein sequence ID" value="EOT47235.1"/>
    <property type="molecule type" value="Genomic_DNA"/>
</dbReference>
<accession>A0ABN0L1J4</accession>